<dbReference type="InParanoid" id="A0A7N2KRE7"/>
<evidence type="ECO:0000256" key="3">
    <source>
        <dbReference type="ARBA" id="ARBA00022512"/>
    </source>
</evidence>
<keyword evidence="6" id="KW-0235">DNA replication</keyword>
<evidence type="ECO:0000256" key="4">
    <source>
        <dbReference type="ARBA" id="ARBA00022801"/>
    </source>
</evidence>
<name>A0A7N2KRE7_QUELO</name>
<keyword evidence="6" id="KW-0548">Nucleotidyltransferase</keyword>
<comment type="function">
    <text evidence="6">DNA polymerase II participates in chromosomal DNA replication.</text>
</comment>
<dbReference type="EC" id="2.7.7.7" evidence="6"/>
<dbReference type="GO" id="GO:0008622">
    <property type="term" value="C:epsilon DNA polymerase complex"/>
    <property type="evidence" value="ECO:0007669"/>
    <property type="project" value="InterPro"/>
</dbReference>
<dbReference type="SMART" id="SM01159">
    <property type="entry name" value="DUF1744"/>
    <property type="match status" value="1"/>
</dbReference>
<keyword evidence="6" id="KW-0863">Zinc-finger</keyword>
<comment type="subcellular location">
    <subcellularLocation>
        <location evidence="6">Nucleus</location>
    </subcellularLocation>
    <subcellularLocation>
        <location evidence="1">Secreted</location>
        <location evidence="1">Cell wall</location>
    </subcellularLocation>
</comment>
<feature type="domain" description="DNA polymerase epsilon catalytic subunit A C-terminal" evidence="7">
    <location>
        <begin position="448"/>
        <end position="807"/>
    </location>
</feature>
<keyword evidence="3" id="KW-0964">Secreted</keyword>
<dbReference type="InterPro" id="IPR011050">
    <property type="entry name" value="Pectin_lyase_fold/virulence"/>
</dbReference>
<comment type="catalytic activity">
    <reaction evidence="6">
        <text>DNA(n) + a 2'-deoxyribonucleoside 5'-triphosphate = DNA(n+1) + diphosphate</text>
        <dbReference type="Rhea" id="RHEA:22508"/>
        <dbReference type="Rhea" id="RHEA-COMP:17339"/>
        <dbReference type="Rhea" id="RHEA-COMP:17340"/>
        <dbReference type="ChEBI" id="CHEBI:33019"/>
        <dbReference type="ChEBI" id="CHEBI:61560"/>
        <dbReference type="ChEBI" id="CHEBI:173112"/>
        <dbReference type="EC" id="2.7.7.7"/>
    </reaction>
</comment>
<dbReference type="Pfam" id="PF22634">
    <property type="entry name" value="POL2_thumb"/>
    <property type="match status" value="1"/>
</dbReference>
<dbReference type="GO" id="GO:0006272">
    <property type="term" value="P:leading strand elongation"/>
    <property type="evidence" value="ECO:0007669"/>
    <property type="project" value="TreeGrafter"/>
</dbReference>
<keyword evidence="6" id="KW-0808">Transferase</keyword>
<protein>
    <recommendedName>
        <fullName evidence="6">DNA polymerase epsilon catalytic subunit</fullName>
        <ecNumber evidence="6">2.7.7.7</ecNumber>
    </recommendedName>
</protein>
<dbReference type="InterPro" id="IPR055191">
    <property type="entry name" value="POL2_thumb"/>
</dbReference>
<dbReference type="InterPro" id="IPR000070">
    <property type="entry name" value="Pectinesterase_cat"/>
</dbReference>
<accession>A0A7N2KRE7</accession>
<keyword evidence="6" id="KW-0238">DNA-binding</keyword>
<dbReference type="GO" id="GO:0042545">
    <property type="term" value="P:cell wall modification"/>
    <property type="evidence" value="ECO:0007669"/>
    <property type="project" value="InterPro"/>
</dbReference>
<dbReference type="GO" id="GO:0008310">
    <property type="term" value="F:single-stranded DNA 3'-5' DNA exonuclease activity"/>
    <property type="evidence" value="ECO:0007669"/>
    <property type="project" value="TreeGrafter"/>
</dbReference>
<keyword evidence="4" id="KW-0378">Hydrolase</keyword>
<dbReference type="GO" id="GO:0000278">
    <property type="term" value="P:mitotic cell cycle"/>
    <property type="evidence" value="ECO:0007669"/>
    <property type="project" value="TreeGrafter"/>
</dbReference>
<keyword evidence="6" id="KW-0408">Iron</keyword>
<evidence type="ECO:0000259" key="7">
    <source>
        <dbReference type="SMART" id="SM01159"/>
    </source>
</evidence>
<sequence>MVSGVCSLDLFRRTLLSKPSTILLFMLYIVIGPNLNASSKVFLSERAVPVAIFETDAEIMKHYVRRWCKISSDVGIRSIIDWSYYKQRLSSAIQKVITIPATMQKVVNPVPRVLHPDWLHKKVREKDKFRQRKLVDIFSSLNRDEFLKKNSDAVGANGVMNEEIVKDLEDFGNKSRKSVTGPRPIVRCYEVNNRQNSVKTNDQVGCLQQQTDHRLPALSSENIDKNVDYRGWLELKKRKWKDTLERRKRQRLSNSRTPRRGKGLLEVLGDVRNHKDTQGRSGVSSYFKRHEASLTRCHWQIIQPVPSSDGQFFAWVVLEGIMLKIPMTVPRVFYLNSKAPVTEEFLGRRVSKILPHGRRSFNLYEVIIDEDQFRKYSKKLAALLADPEVEGIYETKVPLEFNAILQIGCVCKVDKTGRAIYIGYFPASRTISVVVVNPYQNKDLSPSFLEKQFREACQALSVEPPPPRNGVIFKVDYVGYIKDAEKILQREINEYRHEHHGPIIAVIECPNAQSMKSGIRALDDFPCVTIPSNARDSHYQVLGWQQVAAKIGMQRCAASSQWLNDRISLSRYAHVPVGTFELDWLVFTADLIFSRALRDQQQVLWISDDGVPDLGGINEEDTCFADEVHQPVLTYPGAYRKITVELKIHHLAVNALLKSNQVNEMEGGALLGYDQDMHSGAPVQNEHVGFDEDTACAPAFRVLKQLIQRCLADAVTFGNVYADAILQHLYRWLCSPESKLHDPAPHRILHKVMQKVFALLLAEFRKLGATIIFANFSKVIIDTGKFDLSAAKAYCDSLLKTLQKRCVITGVGGTSYAYLGRPWGPFGRVVYAYTYVDACINHVGWDNLGKTENERSACFYEYRCYGPGSCPSKRVAWARELIDEEAEQFLMHRFIDPDSQRPWLAQRIPYSA</sequence>
<dbReference type="Proteomes" id="UP000594261">
    <property type="component" value="Chromosome 2"/>
</dbReference>
<evidence type="ECO:0000313" key="8">
    <source>
        <dbReference type="EnsemblPlants" id="QL02p000117:mrna"/>
    </source>
</evidence>
<evidence type="ECO:0000313" key="9">
    <source>
        <dbReference type="Proteomes" id="UP000594261"/>
    </source>
</evidence>
<comment type="similarity">
    <text evidence="6">Belongs to the DNA polymerase type-B family.</text>
</comment>
<proteinExistence type="inferred from homology"/>
<evidence type="ECO:0000256" key="6">
    <source>
        <dbReference type="RuleBase" id="RU365029"/>
    </source>
</evidence>
<comment type="cofactor">
    <cofactor evidence="6">
        <name>[4Fe-4S] cluster</name>
        <dbReference type="ChEBI" id="CHEBI:49883"/>
    </cofactor>
</comment>
<dbReference type="GO" id="GO:0051539">
    <property type="term" value="F:4 iron, 4 sulfur cluster binding"/>
    <property type="evidence" value="ECO:0007669"/>
    <property type="project" value="UniProtKB-KW"/>
</dbReference>
<dbReference type="PANTHER" id="PTHR10670:SF0">
    <property type="entry name" value="DNA POLYMERASE EPSILON CATALYTIC SUBUNIT A"/>
    <property type="match status" value="1"/>
</dbReference>
<keyword evidence="5" id="KW-0063">Aspartyl esterase</keyword>
<dbReference type="GO" id="GO:0006297">
    <property type="term" value="P:nucleotide-excision repair, DNA gap filling"/>
    <property type="evidence" value="ECO:0007669"/>
    <property type="project" value="TreeGrafter"/>
</dbReference>
<evidence type="ECO:0000256" key="2">
    <source>
        <dbReference type="ARBA" id="ARBA00005184"/>
    </source>
</evidence>
<evidence type="ECO:0000256" key="5">
    <source>
        <dbReference type="ARBA" id="ARBA00023085"/>
    </source>
</evidence>
<dbReference type="UniPathway" id="UPA00545">
    <property type="reaction ID" value="UER00823"/>
</dbReference>
<dbReference type="GO" id="GO:0008270">
    <property type="term" value="F:zinc ion binding"/>
    <property type="evidence" value="ECO:0007669"/>
    <property type="project" value="UniProtKB-KW"/>
</dbReference>
<keyword evidence="6" id="KW-0862">Zinc</keyword>
<keyword evidence="6" id="KW-0539">Nucleus</keyword>
<keyword evidence="6" id="KW-0239">DNA-directed DNA polymerase</keyword>
<dbReference type="Pfam" id="PF01095">
    <property type="entry name" value="Pectinesterase"/>
    <property type="match status" value="1"/>
</dbReference>
<dbReference type="Gene3D" id="2.160.20.10">
    <property type="entry name" value="Single-stranded right-handed beta-helix, Pectin lyase-like"/>
    <property type="match status" value="1"/>
</dbReference>
<dbReference type="Gramene" id="QL02p000117:mrna">
    <property type="protein sequence ID" value="QL02p000117:mrna"/>
    <property type="gene ID" value="QL02p000117"/>
</dbReference>
<dbReference type="GO" id="GO:0006287">
    <property type="term" value="P:base-excision repair, gap-filling"/>
    <property type="evidence" value="ECO:0007669"/>
    <property type="project" value="TreeGrafter"/>
</dbReference>
<evidence type="ECO:0000256" key="1">
    <source>
        <dbReference type="ARBA" id="ARBA00004191"/>
    </source>
</evidence>
<organism evidence="8 9">
    <name type="scientific">Quercus lobata</name>
    <name type="common">Valley oak</name>
    <dbReference type="NCBI Taxonomy" id="97700"/>
    <lineage>
        <taxon>Eukaryota</taxon>
        <taxon>Viridiplantae</taxon>
        <taxon>Streptophyta</taxon>
        <taxon>Embryophyta</taxon>
        <taxon>Tracheophyta</taxon>
        <taxon>Spermatophyta</taxon>
        <taxon>Magnoliopsida</taxon>
        <taxon>eudicotyledons</taxon>
        <taxon>Gunneridae</taxon>
        <taxon>Pentapetalae</taxon>
        <taxon>rosids</taxon>
        <taxon>fabids</taxon>
        <taxon>Fagales</taxon>
        <taxon>Fagaceae</taxon>
        <taxon>Quercus</taxon>
    </lineage>
</organism>
<dbReference type="InterPro" id="IPR029703">
    <property type="entry name" value="POL2"/>
</dbReference>
<dbReference type="GO" id="GO:0045004">
    <property type="term" value="P:DNA replication proofreading"/>
    <property type="evidence" value="ECO:0007669"/>
    <property type="project" value="TreeGrafter"/>
</dbReference>
<dbReference type="Pfam" id="PF08490">
    <property type="entry name" value="DUF1744"/>
    <property type="match status" value="1"/>
</dbReference>
<keyword evidence="6" id="KW-0479">Metal-binding</keyword>
<dbReference type="GO" id="GO:0045490">
    <property type="term" value="P:pectin catabolic process"/>
    <property type="evidence" value="ECO:0007669"/>
    <property type="project" value="UniProtKB-UniPathway"/>
</dbReference>
<dbReference type="SUPFAM" id="SSF51126">
    <property type="entry name" value="Pectin lyase-like"/>
    <property type="match status" value="1"/>
</dbReference>
<keyword evidence="6" id="KW-0004">4Fe-4S</keyword>
<reference evidence="9" key="1">
    <citation type="journal article" date="2016" name="G3 (Bethesda)">
        <title>First Draft Assembly and Annotation of the Genome of a California Endemic Oak Quercus lobata Nee (Fagaceae).</title>
        <authorList>
            <person name="Sork V.L."/>
            <person name="Fitz-Gibbon S.T."/>
            <person name="Puiu D."/>
            <person name="Crepeau M."/>
            <person name="Gugger P.F."/>
            <person name="Sherman R."/>
            <person name="Stevens K."/>
            <person name="Langley C.H."/>
            <person name="Pellegrini M."/>
            <person name="Salzberg S.L."/>
        </authorList>
    </citation>
    <scope>NUCLEOTIDE SEQUENCE [LARGE SCALE GENOMIC DNA]</scope>
    <source>
        <strain evidence="9">cv. SW786</strain>
    </source>
</reference>
<dbReference type="GO" id="GO:0003677">
    <property type="term" value="F:DNA binding"/>
    <property type="evidence" value="ECO:0007669"/>
    <property type="project" value="UniProtKB-KW"/>
</dbReference>
<dbReference type="InterPro" id="IPR012334">
    <property type="entry name" value="Pectin_lyas_fold"/>
</dbReference>
<dbReference type="AlphaFoldDB" id="A0A7N2KRE7"/>
<dbReference type="InterPro" id="IPR013697">
    <property type="entry name" value="DNA_pol_e_suA_C"/>
</dbReference>
<dbReference type="GO" id="GO:0003887">
    <property type="term" value="F:DNA-directed DNA polymerase activity"/>
    <property type="evidence" value="ECO:0007669"/>
    <property type="project" value="UniProtKB-KW"/>
</dbReference>
<dbReference type="GO" id="GO:0030599">
    <property type="term" value="F:pectinesterase activity"/>
    <property type="evidence" value="ECO:0007669"/>
    <property type="project" value="InterPro"/>
</dbReference>
<dbReference type="PANTHER" id="PTHR10670">
    <property type="entry name" value="DNA POLYMERASE EPSILON CATALYTIC SUBUNIT A"/>
    <property type="match status" value="1"/>
</dbReference>
<dbReference type="EnsemblPlants" id="QL02p000117:mrna">
    <property type="protein sequence ID" value="QL02p000117:mrna"/>
    <property type="gene ID" value="QL02p000117"/>
</dbReference>
<keyword evidence="3" id="KW-0134">Cell wall</keyword>
<comment type="pathway">
    <text evidence="2">Glycan metabolism; pectin degradation; 2-dehydro-3-deoxy-D-gluconate from pectin: step 1/5.</text>
</comment>
<reference evidence="8" key="2">
    <citation type="submission" date="2021-01" db="UniProtKB">
        <authorList>
            <consortium name="EnsemblPlants"/>
        </authorList>
    </citation>
    <scope>IDENTIFICATION</scope>
</reference>
<keyword evidence="9" id="KW-1185">Reference proteome</keyword>
<keyword evidence="6" id="KW-0411">Iron-sulfur</keyword>